<dbReference type="InterPro" id="IPR050661">
    <property type="entry name" value="BglG_antiterminators"/>
</dbReference>
<dbReference type="Pfam" id="PF00874">
    <property type="entry name" value="PRD"/>
    <property type="match status" value="2"/>
</dbReference>
<evidence type="ECO:0000313" key="4">
    <source>
        <dbReference type="Proteomes" id="UP000251313"/>
    </source>
</evidence>
<dbReference type="InterPro" id="IPR036634">
    <property type="entry name" value="PRD_sf"/>
</dbReference>
<dbReference type="RefSeq" id="WP_038254955.1">
    <property type="nucleotide sequence ID" value="NZ_UAVL01000017.1"/>
</dbReference>
<organism evidence="3 4">
    <name type="scientific">Yokenella regensburgei</name>
    <dbReference type="NCBI Taxonomy" id="158877"/>
    <lineage>
        <taxon>Bacteria</taxon>
        <taxon>Pseudomonadati</taxon>
        <taxon>Pseudomonadota</taxon>
        <taxon>Gammaproteobacteria</taxon>
        <taxon>Enterobacterales</taxon>
        <taxon>Enterobacteriaceae</taxon>
        <taxon>Yokenella</taxon>
    </lineage>
</organism>
<dbReference type="PROSITE" id="PS51372">
    <property type="entry name" value="PRD_2"/>
    <property type="match status" value="1"/>
</dbReference>
<evidence type="ECO:0000256" key="1">
    <source>
        <dbReference type="ARBA" id="ARBA00022737"/>
    </source>
</evidence>
<name>A0AB38FYA3_9ENTR</name>
<dbReference type="Proteomes" id="UP000251313">
    <property type="component" value="Unassembled WGS sequence"/>
</dbReference>
<proteinExistence type="predicted"/>
<sequence length="425" mass="49060">MMNMIETPSVLSSPQRRCQMLLMLLLSGNALSRGSINQINQADDEVTLEDIADTGEELRRYHHLAITTTADGGYRIEGTPLDQRLCLLHWLRRAQRLCPAFISHQFTPTLKTMLKQQGIARTLYDDTNLHALINRCARGLQRQFECRDVQFLRLYLPYCLLQHHQGQTPDFSIAQQLWTQARGEYQMAAEILRHWRRRIAQPPHHNEHYFLALLFMMLRTPDPVHDGHQHDRRLQQAIFRLIARFQLLAGRRFSDEQSLRDQLYIHLSQALNRCMFNIGIDNSLPDEILHLYPRLMRTTSLALQDFEADFGIRFPPEESALVAIIFGAGLMQERDLQEKQVVLLTGDNPQLESEIEQQLRELTLLPLNIKYQSAESFQKQGVAKGIALIVTPYAIALPLFSPPLIHAGEPLSEHQQQHICKMLES</sequence>
<accession>A0AB38FYA3</accession>
<protein>
    <submittedName>
        <fullName evidence="3">Stationary phase inducible protein CsiE</fullName>
    </submittedName>
</protein>
<gene>
    <name evidence="3" type="ORF">NCTC11967_02761</name>
</gene>
<dbReference type="SUPFAM" id="SSF63520">
    <property type="entry name" value="PTS-regulatory domain, PRD"/>
    <property type="match status" value="1"/>
</dbReference>
<dbReference type="EMBL" id="UAVL01000017">
    <property type="protein sequence ID" value="SQA63690.1"/>
    <property type="molecule type" value="Genomic_DNA"/>
</dbReference>
<dbReference type="AlphaFoldDB" id="A0AB38FYA3"/>
<dbReference type="PANTHER" id="PTHR30185:SF14">
    <property type="entry name" value="STATIONARY PHASE-INDUCIBLE PROTEIN CSIE-RELATED"/>
    <property type="match status" value="1"/>
</dbReference>
<keyword evidence="1" id="KW-0677">Repeat</keyword>
<dbReference type="PANTHER" id="PTHR30185">
    <property type="entry name" value="CRYPTIC BETA-GLUCOSIDE BGL OPERON ANTITERMINATOR"/>
    <property type="match status" value="1"/>
</dbReference>
<evidence type="ECO:0000313" key="3">
    <source>
        <dbReference type="EMBL" id="SQA63690.1"/>
    </source>
</evidence>
<dbReference type="Gene3D" id="1.10.1790.10">
    <property type="entry name" value="PRD domain"/>
    <property type="match status" value="1"/>
</dbReference>
<dbReference type="InterPro" id="IPR011608">
    <property type="entry name" value="PRD"/>
</dbReference>
<feature type="domain" description="PRD" evidence="2">
    <location>
        <begin position="229"/>
        <end position="336"/>
    </location>
</feature>
<comment type="caution">
    <text evidence="3">The sequence shown here is derived from an EMBL/GenBank/DDBJ whole genome shotgun (WGS) entry which is preliminary data.</text>
</comment>
<dbReference type="NCBIfam" id="NF008597">
    <property type="entry name" value="PRK11564.1"/>
    <property type="match status" value="1"/>
</dbReference>
<reference evidence="3 4" key="1">
    <citation type="submission" date="2018-06" db="EMBL/GenBank/DDBJ databases">
        <authorList>
            <consortium name="Pathogen Informatics"/>
            <person name="Doyle S."/>
        </authorList>
    </citation>
    <scope>NUCLEOTIDE SEQUENCE [LARGE SCALE GENOMIC DNA]</scope>
    <source>
        <strain evidence="3 4">NCTC11967</strain>
    </source>
</reference>
<dbReference type="GO" id="GO:0006355">
    <property type="term" value="P:regulation of DNA-templated transcription"/>
    <property type="evidence" value="ECO:0007669"/>
    <property type="project" value="InterPro"/>
</dbReference>
<evidence type="ECO:0000259" key="2">
    <source>
        <dbReference type="PROSITE" id="PS51372"/>
    </source>
</evidence>